<organism evidence="2 3">
    <name type="scientific">Candidatus Anaerobiospirillum pullistercoris</name>
    <dbReference type="NCBI Taxonomy" id="2838452"/>
    <lineage>
        <taxon>Bacteria</taxon>
        <taxon>Pseudomonadati</taxon>
        <taxon>Pseudomonadota</taxon>
        <taxon>Gammaproteobacteria</taxon>
        <taxon>Aeromonadales</taxon>
        <taxon>Succinivibrionaceae</taxon>
        <taxon>Anaerobiospirillum</taxon>
    </lineage>
</organism>
<evidence type="ECO:0000313" key="2">
    <source>
        <dbReference type="EMBL" id="HIX56198.1"/>
    </source>
</evidence>
<evidence type="ECO:0000313" key="3">
    <source>
        <dbReference type="Proteomes" id="UP000886829"/>
    </source>
</evidence>
<proteinExistence type="predicted"/>
<feature type="region of interest" description="Disordered" evidence="1">
    <location>
        <begin position="315"/>
        <end position="341"/>
    </location>
</feature>
<accession>A0A9D2B018</accession>
<evidence type="ECO:0000256" key="1">
    <source>
        <dbReference type="SAM" id="MobiDB-lite"/>
    </source>
</evidence>
<reference evidence="2" key="2">
    <citation type="submission" date="2021-04" db="EMBL/GenBank/DDBJ databases">
        <authorList>
            <person name="Gilroy R."/>
        </authorList>
    </citation>
    <scope>NUCLEOTIDE SEQUENCE</scope>
    <source>
        <strain evidence="2">USASDec5-558</strain>
    </source>
</reference>
<name>A0A9D2B018_9GAMM</name>
<dbReference type="EMBL" id="DXEV01000033">
    <property type="protein sequence ID" value="HIX56198.1"/>
    <property type="molecule type" value="Genomic_DNA"/>
</dbReference>
<protein>
    <submittedName>
        <fullName evidence="2">Uncharacterized protein</fullName>
    </submittedName>
</protein>
<dbReference type="AlphaFoldDB" id="A0A9D2B018"/>
<sequence>MSSLCAALLLSACNDSNAEQKTASAAPAVSAASQQDAGVGLVTSAADINQRNHVCFTMDVNNVKCVLGDTVAYVPQPILEEDAAAAEQAIKDQAKNNKKDDKKGSKEDKEAAAAEQEATAQLLANQKALNEARSLVFVAKYCDMERPVVYSKEGVACTFKPHALYDAGAVAEATQYQMNLIAADDFFKEVAAIPGVEKFEDPAFGNHGGYRLFLERGKTEGAMAIGESTAARILTKRIDREGNVLGFYHEELNFANLNPQMKILTAGLVAGDHVKLVFDTSLQNEQPLWRTSSLEFGQPYIWEVLVQAVGPAQRAPAPAQAPAATPAPAAPAADASAPAAK</sequence>
<reference evidence="2" key="1">
    <citation type="journal article" date="2021" name="PeerJ">
        <title>Extensive microbial diversity within the chicken gut microbiome revealed by metagenomics and culture.</title>
        <authorList>
            <person name="Gilroy R."/>
            <person name="Ravi A."/>
            <person name="Getino M."/>
            <person name="Pursley I."/>
            <person name="Horton D.L."/>
            <person name="Alikhan N.F."/>
            <person name="Baker D."/>
            <person name="Gharbi K."/>
            <person name="Hall N."/>
            <person name="Watson M."/>
            <person name="Adriaenssens E.M."/>
            <person name="Foster-Nyarko E."/>
            <person name="Jarju S."/>
            <person name="Secka A."/>
            <person name="Antonio M."/>
            <person name="Oren A."/>
            <person name="Chaudhuri R.R."/>
            <person name="La Ragione R."/>
            <person name="Hildebrand F."/>
            <person name="Pallen M.J."/>
        </authorList>
    </citation>
    <scope>NUCLEOTIDE SEQUENCE</scope>
    <source>
        <strain evidence="2">USASDec5-558</strain>
    </source>
</reference>
<comment type="caution">
    <text evidence="2">The sequence shown here is derived from an EMBL/GenBank/DDBJ whole genome shotgun (WGS) entry which is preliminary data.</text>
</comment>
<dbReference type="Proteomes" id="UP000886829">
    <property type="component" value="Unassembled WGS sequence"/>
</dbReference>
<feature type="compositionally biased region" description="Basic and acidic residues" evidence="1">
    <location>
        <begin position="93"/>
        <end position="112"/>
    </location>
</feature>
<gene>
    <name evidence="2" type="ORF">H9850_01845</name>
</gene>
<feature type="region of interest" description="Disordered" evidence="1">
    <location>
        <begin position="93"/>
        <end position="114"/>
    </location>
</feature>